<evidence type="ECO:0000313" key="2">
    <source>
        <dbReference type="Proteomes" id="UP001652660"/>
    </source>
</evidence>
<feature type="domain" description="TIR" evidence="1">
    <location>
        <begin position="18"/>
        <end position="154"/>
    </location>
</feature>
<dbReference type="PROSITE" id="PS50104">
    <property type="entry name" value="TIR"/>
    <property type="match status" value="1"/>
</dbReference>
<dbReference type="InterPro" id="IPR035897">
    <property type="entry name" value="Toll_tir_struct_dom_sf"/>
</dbReference>
<dbReference type="Pfam" id="PF01582">
    <property type="entry name" value="TIR"/>
    <property type="match status" value="1"/>
</dbReference>
<dbReference type="SMART" id="SM00255">
    <property type="entry name" value="TIR"/>
    <property type="match status" value="1"/>
</dbReference>
<gene>
    <name evidence="3" type="primary">LOC140012737</name>
</gene>
<evidence type="ECO:0000259" key="1">
    <source>
        <dbReference type="PROSITE" id="PS50104"/>
    </source>
</evidence>
<dbReference type="Gene3D" id="3.80.10.10">
    <property type="entry name" value="Ribonuclease Inhibitor"/>
    <property type="match status" value="1"/>
</dbReference>
<organism evidence="2 3">
    <name type="scientific">Coffea arabica</name>
    <name type="common">Arabian coffee</name>
    <dbReference type="NCBI Taxonomy" id="13443"/>
    <lineage>
        <taxon>Eukaryota</taxon>
        <taxon>Viridiplantae</taxon>
        <taxon>Streptophyta</taxon>
        <taxon>Embryophyta</taxon>
        <taxon>Tracheophyta</taxon>
        <taxon>Spermatophyta</taxon>
        <taxon>Magnoliopsida</taxon>
        <taxon>eudicotyledons</taxon>
        <taxon>Gunneridae</taxon>
        <taxon>Pentapetalae</taxon>
        <taxon>asterids</taxon>
        <taxon>lamiids</taxon>
        <taxon>Gentianales</taxon>
        <taxon>Rubiaceae</taxon>
        <taxon>Ixoroideae</taxon>
        <taxon>Gardenieae complex</taxon>
        <taxon>Bertiereae - Coffeeae clade</taxon>
        <taxon>Coffeeae</taxon>
        <taxon>Coffea</taxon>
    </lineage>
</organism>
<proteinExistence type="predicted"/>
<sequence>MRNIIVASSSSSASTPKWTFDVFLSFRGEDVRKSFVDLLYSALQQKGIYTFKDDEKLERGRPISPALCQAIRESRIAVTIFSESYATSSWCLDELAEIIDCCFGKAFVRHEDETEDKERVQKWRATLAEASSISGWDVPKTANGASQNFVGRCPAQSARQRLTLPDMAAVVQAIAIYFMPLEFGYPSKSLPESFQPEKLVGLNLQYSHVIQLWKGIYSTAIKELPPSIEHLTSLVLLNLSYCKTLTSLPSSLCRLKCLKSCILSGCSKLDELPEELGHVLSLEELYVDETAISKPPSSVVLLKNLKTLSFRGCRAMASHTWRAFSSSWLLGQKSQHSRGLILPSVSGFNCLAKLDLSDCNLICAASIKSLSHLQILELVGCKRLEMLPELPQSIEVLYADNCTSLQSATDLLTKYGKLYRVSFSNCFQMNKLPA</sequence>
<dbReference type="PANTHER" id="PTHR11017">
    <property type="entry name" value="LEUCINE-RICH REPEAT-CONTAINING PROTEIN"/>
    <property type="match status" value="1"/>
</dbReference>
<dbReference type="PANTHER" id="PTHR11017:SF385">
    <property type="entry name" value="DISEASE RESISTANCE PROTEIN (TIR-NBS-LRR CLASS)-RELATED"/>
    <property type="match status" value="1"/>
</dbReference>
<dbReference type="SUPFAM" id="SSF52058">
    <property type="entry name" value="L domain-like"/>
    <property type="match status" value="1"/>
</dbReference>
<dbReference type="RefSeq" id="XP_071917130.1">
    <property type="nucleotide sequence ID" value="XM_072061029.1"/>
</dbReference>
<dbReference type="Gene3D" id="3.40.50.10140">
    <property type="entry name" value="Toll/interleukin-1 receptor homology (TIR) domain"/>
    <property type="match status" value="2"/>
</dbReference>
<dbReference type="InterPro" id="IPR000157">
    <property type="entry name" value="TIR_dom"/>
</dbReference>
<dbReference type="Proteomes" id="UP001652660">
    <property type="component" value="Chromosome 8e"/>
</dbReference>
<accession>A0ABM4VC69</accession>
<dbReference type="InterPro" id="IPR044974">
    <property type="entry name" value="Disease_R_plants"/>
</dbReference>
<name>A0ABM4VC69_COFAR</name>
<evidence type="ECO:0000313" key="3">
    <source>
        <dbReference type="RefSeq" id="XP_071917130.1"/>
    </source>
</evidence>
<dbReference type="GeneID" id="140012737"/>
<keyword evidence="2" id="KW-1185">Reference proteome</keyword>
<protein>
    <recommendedName>
        <fullName evidence="1">TIR domain-containing protein</fullName>
    </recommendedName>
</protein>
<dbReference type="SUPFAM" id="SSF52200">
    <property type="entry name" value="Toll/Interleukin receptor TIR domain"/>
    <property type="match status" value="1"/>
</dbReference>
<dbReference type="InterPro" id="IPR032675">
    <property type="entry name" value="LRR_dom_sf"/>
</dbReference>
<reference evidence="3" key="1">
    <citation type="submission" date="2025-08" db="UniProtKB">
        <authorList>
            <consortium name="RefSeq"/>
        </authorList>
    </citation>
    <scope>IDENTIFICATION</scope>
    <source>
        <tissue evidence="3">Leaves</tissue>
    </source>
</reference>